<gene>
    <name evidence="1" type="ORF">RM779_16580</name>
</gene>
<protein>
    <submittedName>
        <fullName evidence="1">Uncharacterized protein</fullName>
    </submittedName>
</protein>
<keyword evidence="2" id="KW-1185">Reference proteome</keyword>
<name>A0ABU2S5U6_9ACTN</name>
<proteinExistence type="predicted"/>
<dbReference type="RefSeq" id="WP_311618467.1">
    <property type="nucleotide sequence ID" value="NZ_JAVREV010000008.1"/>
</dbReference>
<dbReference type="EMBL" id="JAVREV010000008">
    <property type="protein sequence ID" value="MDT0444198.1"/>
    <property type="molecule type" value="Genomic_DNA"/>
</dbReference>
<reference evidence="2" key="1">
    <citation type="submission" date="2023-07" db="EMBL/GenBank/DDBJ databases">
        <title>30 novel species of actinomycetes from the DSMZ collection.</title>
        <authorList>
            <person name="Nouioui I."/>
        </authorList>
    </citation>
    <scope>NUCLEOTIDE SEQUENCE [LARGE SCALE GENOMIC DNA]</scope>
    <source>
        <strain evidence="2">DSM 41886</strain>
    </source>
</reference>
<dbReference type="Proteomes" id="UP001183615">
    <property type="component" value="Unassembled WGS sequence"/>
</dbReference>
<sequence>MPRRGRAAAEYLDQKFGDAAEQIPVYGSEFGWNRRVRGPTR</sequence>
<organism evidence="1 2">
    <name type="scientific">Streptomyces johnsoniae</name>
    <dbReference type="NCBI Taxonomy" id="3075532"/>
    <lineage>
        <taxon>Bacteria</taxon>
        <taxon>Bacillati</taxon>
        <taxon>Actinomycetota</taxon>
        <taxon>Actinomycetes</taxon>
        <taxon>Kitasatosporales</taxon>
        <taxon>Streptomycetaceae</taxon>
        <taxon>Streptomyces</taxon>
    </lineage>
</organism>
<comment type="caution">
    <text evidence="1">The sequence shown here is derived from an EMBL/GenBank/DDBJ whole genome shotgun (WGS) entry which is preliminary data.</text>
</comment>
<accession>A0ABU2S5U6</accession>
<evidence type="ECO:0000313" key="1">
    <source>
        <dbReference type="EMBL" id="MDT0444198.1"/>
    </source>
</evidence>
<evidence type="ECO:0000313" key="2">
    <source>
        <dbReference type="Proteomes" id="UP001183615"/>
    </source>
</evidence>